<proteinExistence type="predicted"/>
<name>A0ABQ3UYP4_9CHLR</name>
<organism evidence="2 3">
    <name type="scientific">Ktedonobacter robiniae</name>
    <dbReference type="NCBI Taxonomy" id="2778365"/>
    <lineage>
        <taxon>Bacteria</taxon>
        <taxon>Bacillati</taxon>
        <taxon>Chloroflexota</taxon>
        <taxon>Ktedonobacteria</taxon>
        <taxon>Ktedonobacterales</taxon>
        <taxon>Ktedonobacteraceae</taxon>
        <taxon>Ktedonobacter</taxon>
    </lineage>
</organism>
<reference evidence="2 3" key="1">
    <citation type="journal article" date="2021" name="Int. J. Syst. Evol. Microbiol.">
        <title>Reticulibacter mediterranei gen. nov., sp. nov., within the new family Reticulibacteraceae fam. nov., and Ktedonospora formicarum gen. nov., sp. nov., Ktedonobacter robiniae sp. nov., Dictyobacter formicarum sp. nov. and Dictyobacter arantiisoli sp. nov., belonging to the class Ktedonobacteria.</title>
        <authorList>
            <person name="Yabe S."/>
            <person name="Zheng Y."/>
            <person name="Wang C.M."/>
            <person name="Sakai Y."/>
            <person name="Abe K."/>
            <person name="Yokota A."/>
            <person name="Donadio S."/>
            <person name="Cavaletti L."/>
            <person name="Monciardini P."/>
        </authorList>
    </citation>
    <scope>NUCLEOTIDE SEQUENCE [LARGE SCALE GENOMIC DNA]</scope>
    <source>
        <strain evidence="2 3">SOSP1-30</strain>
    </source>
</reference>
<protein>
    <submittedName>
        <fullName evidence="2">Uncharacterized protein</fullName>
    </submittedName>
</protein>
<feature type="compositionally biased region" description="Basic and acidic residues" evidence="1">
    <location>
        <begin position="117"/>
        <end position="129"/>
    </location>
</feature>
<accession>A0ABQ3UYP4</accession>
<dbReference type="RefSeq" id="WP_201374255.1">
    <property type="nucleotide sequence ID" value="NZ_BNJG01000002.1"/>
</dbReference>
<sequence length="129" mass="15515">MMNPKTEYIIRFFFEWRESCFWSGNDAARERFDSPIEPEELPLSESTIKRANELIEWHDKALNWEYPPDPGPWRQEECDRFNQAAKELLSAVRQELGERFEVVDESWEEQEDPDLEAYLRDPKGFKRKA</sequence>
<dbReference type="Proteomes" id="UP000654345">
    <property type="component" value="Unassembled WGS sequence"/>
</dbReference>
<keyword evidence="3" id="KW-1185">Reference proteome</keyword>
<comment type="caution">
    <text evidence="2">The sequence shown here is derived from an EMBL/GenBank/DDBJ whole genome shotgun (WGS) entry which is preliminary data.</text>
</comment>
<feature type="compositionally biased region" description="Acidic residues" evidence="1">
    <location>
        <begin position="104"/>
        <end position="115"/>
    </location>
</feature>
<evidence type="ECO:0000313" key="3">
    <source>
        <dbReference type="Proteomes" id="UP000654345"/>
    </source>
</evidence>
<evidence type="ECO:0000313" key="2">
    <source>
        <dbReference type="EMBL" id="GHO57974.1"/>
    </source>
</evidence>
<feature type="region of interest" description="Disordered" evidence="1">
    <location>
        <begin position="104"/>
        <end position="129"/>
    </location>
</feature>
<evidence type="ECO:0000256" key="1">
    <source>
        <dbReference type="SAM" id="MobiDB-lite"/>
    </source>
</evidence>
<dbReference type="EMBL" id="BNJG01000002">
    <property type="protein sequence ID" value="GHO57974.1"/>
    <property type="molecule type" value="Genomic_DNA"/>
</dbReference>
<gene>
    <name evidence="2" type="ORF">KSB_64490</name>
</gene>